<dbReference type="RefSeq" id="WP_216703405.1">
    <property type="nucleotide sequence ID" value="NZ_CP076668.1"/>
</dbReference>
<evidence type="ECO:0000313" key="2">
    <source>
        <dbReference type="Proteomes" id="UP000683401"/>
    </source>
</evidence>
<gene>
    <name evidence="1" type="ORF">KQP88_14225</name>
</gene>
<dbReference type="EMBL" id="CP076668">
    <property type="protein sequence ID" value="QWU81228.1"/>
    <property type="molecule type" value="Genomic_DNA"/>
</dbReference>
<proteinExistence type="predicted"/>
<reference evidence="2" key="1">
    <citation type="submission" date="2021-06" db="EMBL/GenBank/DDBJ databases">
        <title>Identification of Pseudomonas cichorii causing bacterial leaf black spot of flue-cured tobacco, a new disease in China.</title>
        <authorList>
            <person name="Lu C.-H."/>
        </authorList>
    </citation>
    <scope>NUCLEOTIDE SEQUENCE [LARGE SCALE GENOMIC DNA]</scope>
    <source>
        <strain evidence="2">LJ2</strain>
    </source>
</reference>
<keyword evidence="2" id="KW-1185">Reference proteome</keyword>
<protein>
    <recommendedName>
        <fullName evidence="3">Ig-like domain (Group 3)</fullName>
    </recommendedName>
</protein>
<dbReference type="Proteomes" id="UP000683401">
    <property type="component" value="Chromosome"/>
</dbReference>
<sequence length="482" mass="52337">MDVTGFLAPLPIPTVPEALPNIPGGEDNLLPREAWQKDLKITFPLWGASDPRPGLTERVDLKWDGRKVAEKSFSTPITDPDSLFAHIPVAELSEGVHRLFYEVYLADGNYNYSDAIDINIDKTPPILAGNKDPLVFLPDLIGNKVTARYLETHGNMLPATVPDYITRRPGDVISWYWEQVPVGSLLAGDKTLSQDDMSLQIEIDGDFIVASGDGERYATYEVQDRAGNLSVLSRAVMLTVDAQPVPLLMPSVKSSVPSGGGKGTLDPLLVTEGAVVVVPAEIDLQPTDLVTVYWGGAAPDASHETTVPTEPGGREYLIPARAVPGNIGSGREVEVYYTVKPQSGNTQTSATYFLTILAISEFRFPKPQCDQASGTPATLRLSAVPGGADFSITPWAFMAVGQKMHMWAEGVDKNTGADLYFDLFKDRQVTAGELSSGVHALLARSFLEQLKLNAVFWVDIEVSFDGGLSYLGFRRQDLTLVV</sequence>
<organism evidence="1 2">
    <name type="scientific">Pseudomonas lijiangensis</name>
    <dbReference type="NCBI Taxonomy" id="2995658"/>
    <lineage>
        <taxon>Bacteria</taxon>
        <taxon>Pseudomonadati</taxon>
        <taxon>Pseudomonadota</taxon>
        <taxon>Gammaproteobacteria</taxon>
        <taxon>Pseudomonadales</taxon>
        <taxon>Pseudomonadaceae</taxon>
        <taxon>Pseudomonas</taxon>
    </lineage>
</organism>
<name>A0ABX8HMB4_9PSED</name>
<evidence type="ECO:0000313" key="1">
    <source>
        <dbReference type="EMBL" id="QWU81228.1"/>
    </source>
</evidence>
<accession>A0ABX8HMB4</accession>
<evidence type="ECO:0008006" key="3">
    <source>
        <dbReference type="Google" id="ProtNLM"/>
    </source>
</evidence>